<accession>A0AB34J652</accession>
<proteinExistence type="predicted"/>
<reference evidence="1 2" key="1">
    <citation type="journal article" date="2024" name="Science">
        <title>Giant polyketide synthase enzymes in the biosynthesis of giant marine polyether toxins.</title>
        <authorList>
            <person name="Fallon T.R."/>
            <person name="Shende V.V."/>
            <person name="Wierzbicki I.H."/>
            <person name="Pendleton A.L."/>
            <person name="Watervoot N.F."/>
            <person name="Auber R.P."/>
            <person name="Gonzalez D.J."/>
            <person name="Wisecaver J.H."/>
            <person name="Moore B.S."/>
        </authorList>
    </citation>
    <scope>NUCLEOTIDE SEQUENCE [LARGE SCALE GENOMIC DNA]</scope>
    <source>
        <strain evidence="1 2">12B1</strain>
    </source>
</reference>
<dbReference type="InterPro" id="IPR029033">
    <property type="entry name" value="His_PPase_superfam"/>
</dbReference>
<organism evidence="1 2">
    <name type="scientific">Prymnesium parvum</name>
    <name type="common">Toxic golden alga</name>
    <dbReference type="NCBI Taxonomy" id="97485"/>
    <lineage>
        <taxon>Eukaryota</taxon>
        <taxon>Haptista</taxon>
        <taxon>Haptophyta</taxon>
        <taxon>Prymnesiophyceae</taxon>
        <taxon>Prymnesiales</taxon>
        <taxon>Prymnesiaceae</taxon>
        <taxon>Prymnesium</taxon>
    </lineage>
</organism>
<dbReference type="GO" id="GO:0005737">
    <property type="term" value="C:cytoplasm"/>
    <property type="evidence" value="ECO:0007669"/>
    <property type="project" value="TreeGrafter"/>
</dbReference>
<protein>
    <submittedName>
        <fullName evidence="1">Uncharacterized protein</fullName>
    </submittedName>
</protein>
<dbReference type="PANTHER" id="PTHR48100:SF1">
    <property type="entry name" value="HISTIDINE PHOSPHATASE FAMILY PROTEIN-RELATED"/>
    <property type="match status" value="1"/>
</dbReference>
<dbReference type="SUPFAM" id="SSF53254">
    <property type="entry name" value="Phosphoglycerate mutase-like"/>
    <property type="match status" value="1"/>
</dbReference>
<dbReference type="GO" id="GO:0016791">
    <property type="term" value="F:phosphatase activity"/>
    <property type="evidence" value="ECO:0007669"/>
    <property type="project" value="TreeGrafter"/>
</dbReference>
<dbReference type="Gene3D" id="3.40.50.1240">
    <property type="entry name" value="Phosphoglycerate mutase-like"/>
    <property type="match status" value="1"/>
</dbReference>
<dbReference type="PANTHER" id="PTHR48100">
    <property type="entry name" value="BROAD-SPECIFICITY PHOSPHATASE YOR283W-RELATED"/>
    <property type="match status" value="1"/>
</dbReference>
<dbReference type="AlphaFoldDB" id="A0AB34J652"/>
<comment type="caution">
    <text evidence="1">The sequence shown here is derived from an EMBL/GenBank/DDBJ whole genome shotgun (WGS) entry which is preliminary data.</text>
</comment>
<dbReference type="Pfam" id="PF00300">
    <property type="entry name" value="His_Phos_1"/>
    <property type="match status" value="1"/>
</dbReference>
<dbReference type="EMBL" id="JBGBPQ010000012">
    <property type="protein sequence ID" value="KAL1514784.1"/>
    <property type="molecule type" value="Genomic_DNA"/>
</dbReference>
<dbReference type="InterPro" id="IPR013078">
    <property type="entry name" value="His_Pase_superF_clade-1"/>
</dbReference>
<dbReference type="Proteomes" id="UP001515480">
    <property type="component" value="Unassembled WGS sequence"/>
</dbReference>
<dbReference type="CDD" id="cd07067">
    <property type="entry name" value="HP_PGM_like"/>
    <property type="match status" value="1"/>
</dbReference>
<dbReference type="SMART" id="SM00855">
    <property type="entry name" value="PGAM"/>
    <property type="match status" value="1"/>
</dbReference>
<sequence>MARPVRLSLPVGSRTPAHAPTPATWAGAVGVNAKELCPEGGTTKLLHFVRHAQGFHNVDPSVIRSAAGLDARLTPEGCEQCEALHRLTAELRPELVVSSPLTRTLQTAERCFGPQRALAAAPLLAVEDVRETVNFLCDARRSRTEIAADFPDADFSCCPHDVDPIWSHYEAIHGSQDDFPKLRESADLGHLAARARAALTWLAARPEKEIVIVSHQAFFWNTFNMVPGRANAHLPALYDFGGDQQLADWMCTGFANCECRSVLADFL</sequence>
<keyword evidence="2" id="KW-1185">Reference proteome</keyword>
<evidence type="ECO:0000313" key="2">
    <source>
        <dbReference type="Proteomes" id="UP001515480"/>
    </source>
</evidence>
<gene>
    <name evidence="1" type="ORF">AB1Y20_003870</name>
</gene>
<name>A0AB34J652_PRYPA</name>
<dbReference type="InterPro" id="IPR050275">
    <property type="entry name" value="PGM_Phosphatase"/>
</dbReference>
<evidence type="ECO:0000313" key="1">
    <source>
        <dbReference type="EMBL" id="KAL1514784.1"/>
    </source>
</evidence>